<feature type="transmembrane region" description="Helical" evidence="1">
    <location>
        <begin position="305"/>
        <end position="328"/>
    </location>
</feature>
<keyword evidence="4" id="KW-1185">Reference proteome</keyword>
<comment type="caution">
    <text evidence="3">The sequence shown here is derived from an EMBL/GenBank/DDBJ whole genome shotgun (WGS) entry which is preliminary data.</text>
</comment>
<keyword evidence="1" id="KW-0472">Membrane</keyword>
<dbReference type="RefSeq" id="WP_231742238.1">
    <property type="nucleotide sequence ID" value="NZ_CP151726.1"/>
</dbReference>
<feature type="transmembrane region" description="Helical" evidence="1">
    <location>
        <begin position="378"/>
        <end position="395"/>
    </location>
</feature>
<evidence type="ECO:0000259" key="2">
    <source>
        <dbReference type="Pfam" id="PF20604"/>
    </source>
</evidence>
<sequence>MIHDETQGRETFLRTQTRETFLWTGVIIEIALLMLLFYVYAGDPAPHVNEAHYLVKAKNYWDATWCEQDLFAASGKAHTTFYFLFGWPTRFVSLAATAWIGRIVGWLMLAIGLCKLTRALIPIPFASLVVAVIWIAGVEYGNLAGEWVVGGIEAKVPAYGLVLLGLAALVHRQWNWVWTWMGAAASFHVLTGGWSVIAAMVCYAVTELRRVDDGRTKWQWQGLLCPGLFIGGALALFGLLPALWLTSAASAEDSVAAAQIYSYTRISHHLTPAMFPWSWYARHGVLVAAMLGLGWAMRDTLSRRLFWFGCGAAGIAAVGLLIGMLPSVMPDLAAKLLRFYWFRLTDAVVPLVVGLLLLRGSYALQDLRAESQETVRRVAHWIIAGAIGLVGWSTYERGRIGIPPSASDRLLRPYADSSVTEQRAAYADWLAVCQWIRVAMPENEVLLTPRHQQSFKWYAERAEVVNWKDVPQDAASLIEWDRRFREVLPNARVTINYAKLQQYHSRYGVRFMLVDRRITGANLPLIRVYPMADEINETYAVYELPHP</sequence>
<feature type="transmembrane region" description="Helical" evidence="1">
    <location>
        <begin position="91"/>
        <end position="112"/>
    </location>
</feature>
<name>A0A5C6AFN8_9BACT</name>
<evidence type="ECO:0000313" key="3">
    <source>
        <dbReference type="EMBL" id="TWT98250.1"/>
    </source>
</evidence>
<evidence type="ECO:0000256" key="1">
    <source>
        <dbReference type="SAM" id="Phobius"/>
    </source>
</evidence>
<dbReference type="Proteomes" id="UP000320176">
    <property type="component" value="Unassembled WGS sequence"/>
</dbReference>
<protein>
    <recommendedName>
        <fullName evidence="2">DUF6798 domain-containing protein</fullName>
    </recommendedName>
</protein>
<feature type="domain" description="DUF6798" evidence="2">
    <location>
        <begin position="427"/>
        <end position="487"/>
    </location>
</feature>
<dbReference type="EMBL" id="SJPN01000006">
    <property type="protein sequence ID" value="TWT98250.1"/>
    <property type="molecule type" value="Genomic_DNA"/>
</dbReference>
<keyword evidence="1" id="KW-0812">Transmembrane</keyword>
<feature type="transmembrane region" description="Helical" evidence="1">
    <location>
        <begin position="119"/>
        <end position="137"/>
    </location>
</feature>
<evidence type="ECO:0000313" key="4">
    <source>
        <dbReference type="Proteomes" id="UP000320176"/>
    </source>
</evidence>
<proteinExistence type="predicted"/>
<accession>A0A5C6AFN8</accession>
<feature type="transmembrane region" description="Helical" evidence="1">
    <location>
        <begin position="340"/>
        <end position="358"/>
    </location>
</feature>
<feature type="transmembrane region" description="Helical" evidence="1">
    <location>
        <begin position="21"/>
        <end position="41"/>
    </location>
</feature>
<feature type="transmembrane region" description="Helical" evidence="1">
    <location>
        <begin position="223"/>
        <end position="244"/>
    </location>
</feature>
<gene>
    <name evidence="3" type="ORF">Pla52n_47600</name>
</gene>
<keyword evidence="1" id="KW-1133">Transmembrane helix</keyword>
<dbReference type="AlphaFoldDB" id="A0A5C6AFN8"/>
<dbReference type="InterPro" id="IPR046477">
    <property type="entry name" value="DUF6798"/>
</dbReference>
<dbReference type="Pfam" id="PF20604">
    <property type="entry name" value="DUF6798"/>
    <property type="match status" value="1"/>
</dbReference>
<organism evidence="3 4">
    <name type="scientific">Stieleria varia</name>
    <dbReference type="NCBI Taxonomy" id="2528005"/>
    <lineage>
        <taxon>Bacteria</taxon>
        <taxon>Pseudomonadati</taxon>
        <taxon>Planctomycetota</taxon>
        <taxon>Planctomycetia</taxon>
        <taxon>Pirellulales</taxon>
        <taxon>Pirellulaceae</taxon>
        <taxon>Stieleria</taxon>
    </lineage>
</organism>
<reference evidence="3 4" key="1">
    <citation type="submission" date="2019-02" db="EMBL/GenBank/DDBJ databases">
        <title>Deep-cultivation of Planctomycetes and their phenomic and genomic characterization uncovers novel biology.</title>
        <authorList>
            <person name="Wiegand S."/>
            <person name="Jogler M."/>
            <person name="Boedeker C."/>
            <person name="Pinto D."/>
            <person name="Vollmers J."/>
            <person name="Rivas-Marin E."/>
            <person name="Kohn T."/>
            <person name="Peeters S.H."/>
            <person name="Heuer A."/>
            <person name="Rast P."/>
            <person name="Oberbeckmann S."/>
            <person name="Bunk B."/>
            <person name="Jeske O."/>
            <person name="Meyerdierks A."/>
            <person name="Storesund J.E."/>
            <person name="Kallscheuer N."/>
            <person name="Luecker S."/>
            <person name="Lage O.M."/>
            <person name="Pohl T."/>
            <person name="Merkel B.J."/>
            <person name="Hornburger P."/>
            <person name="Mueller R.-W."/>
            <person name="Bruemmer F."/>
            <person name="Labrenz M."/>
            <person name="Spormann A.M."/>
            <person name="Op Den Camp H."/>
            <person name="Overmann J."/>
            <person name="Amann R."/>
            <person name="Jetten M.S.M."/>
            <person name="Mascher T."/>
            <person name="Medema M.H."/>
            <person name="Devos D.P."/>
            <person name="Kaster A.-K."/>
            <person name="Ovreas L."/>
            <person name="Rohde M."/>
            <person name="Galperin M.Y."/>
            <person name="Jogler C."/>
        </authorList>
    </citation>
    <scope>NUCLEOTIDE SEQUENCE [LARGE SCALE GENOMIC DNA]</scope>
    <source>
        <strain evidence="3 4">Pla52n</strain>
    </source>
</reference>
<feature type="transmembrane region" description="Helical" evidence="1">
    <location>
        <begin position="177"/>
        <end position="203"/>
    </location>
</feature>